<dbReference type="AlphaFoldDB" id="A0A564ZNW7"/>
<dbReference type="VEuPathDB" id="PlasmoDB:PVPAM_040014500"/>
<gene>
    <name evidence="1" type="ORF">PVP01_0218100</name>
</gene>
<dbReference type="Pfam" id="PF05795">
    <property type="entry name" value="Plasmodium_Vir"/>
    <property type="match status" value="2"/>
</dbReference>
<protein>
    <submittedName>
        <fullName evidence="1">VIR protein</fullName>
    </submittedName>
</protein>
<dbReference type="OrthoDB" id="389286at2759"/>
<proteinExistence type="predicted"/>
<dbReference type="VEuPathDB" id="PlasmoDB:PVX_002480"/>
<organism evidence="1 2">
    <name type="scientific">Plasmodium vivax</name>
    <name type="common">malaria parasite P. vivax</name>
    <dbReference type="NCBI Taxonomy" id="5855"/>
    <lineage>
        <taxon>Eukaryota</taxon>
        <taxon>Sar</taxon>
        <taxon>Alveolata</taxon>
        <taxon>Apicomplexa</taxon>
        <taxon>Aconoidasida</taxon>
        <taxon>Haemosporida</taxon>
        <taxon>Plasmodiidae</taxon>
        <taxon>Plasmodium</taxon>
        <taxon>Plasmodium (Plasmodium)</taxon>
    </lineage>
</organism>
<dbReference type="VEuPathDB" id="PlasmoDB:PVP01_0218100"/>
<dbReference type="VEuPathDB" id="PlasmoDB:PVW1_040010000"/>
<dbReference type="InterPro" id="IPR008780">
    <property type="entry name" value="Plasmodium_Vir"/>
</dbReference>
<sequence>MTEDIDDIIKKLWRDGENDDTTCKPQLAKIYDRFDQERTLENTSDKCNSSKSDPLKEISCNLENITKNWEKICSEYNDICSTKLCEYLKYWFYGKIYNNNFTLPNMISLYRDLLSLWRNSSCCEKNSDNRCIKNVIIEFDKELLKNKKELYDFSEYYNSVKNVWGTTKCQNAENLCKYINYVIKLYKKIRQRRHLKYNEKYINEMIILEKALVNGNDANFIKEKCPLVDINAVLNMKNKTLQMSENGEGNIILRENLESRNARKKFNDNVLNGLTEYGKYKKFNIENVEETMKNKCFKDIKNLDIKYNWAKELCGKLATYLVKLHSIDGLEGNNNDRCAYLNYWIFDQIMNITGSDDKNVIDGFVLNELNKVVYQLNNTCFYYFDGNFHEWDEEKYLHDFFKNFNEILDKTQTFNNNSQTYCDYIHHINNIYEKYLDRCCIYFYEDEPLNKCEKYFNCDQAYNPYNIYTKLYCKGDEKPEIFFKKVEQPKPIDYNVKTITKLSAGGSCNKFLCDPYYIFVLGTFMFTKFRSWTRNKKQRKQHMKNNLKQINKNVPESKAKNKNVNVKTQRIQIAYQAE</sequence>
<accession>A0A564ZNW7</accession>
<evidence type="ECO:0000313" key="1">
    <source>
        <dbReference type="EMBL" id="VUZ93411.1"/>
    </source>
</evidence>
<reference evidence="2" key="1">
    <citation type="submission" date="2016-07" db="EMBL/GenBank/DDBJ databases">
        <authorList>
            <consortium name="Pathogen Informatics"/>
        </authorList>
    </citation>
    <scope>NUCLEOTIDE SEQUENCE [LARGE SCALE GENOMIC DNA]</scope>
</reference>
<evidence type="ECO:0000313" key="2">
    <source>
        <dbReference type="Proteomes" id="UP000220605"/>
    </source>
</evidence>
<dbReference type="Proteomes" id="UP000220605">
    <property type="component" value="Chromosome 2"/>
</dbReference>
<dbReference type="EMBL" id="LT635613">
    <property type="protein sequence ID" value="VUZ93411.1"/>
    <property type="molecule type" value="Genomic_DNA"/>
</dbReference>
<name>A0A564ZNW7_PLAVI</name>